<dbReference type="Proteomes" id="UP000540787">
    <property type="component" value="Unassembled WGS sequence"/>
</dbReference>
<evidence type="ECO:0000313" key="2">
    <source>
        <dbReference type="EMBL" id="MBB6136345.1"/>
    </source>
</evidence>
<evidence type="ECO:0000259" key="1">
    <source>
        <dbReference type="Pfam" id="PF13521"/>
    </source>
</evidence>
<name>A0A7X0CGI1_9BURK</name>
<dbReference type="Gene3D" id="3.40.50.300">
    <property type="entry name" value="P-loop containing nucleotide triphosphate hydrolases"/>
    <property type="match status" value="1"/>
</dbReference>
<dbReference type="InterPro" id="IPR052735">
    <property type="entry name" value="NAD_biosynth-regulator"/>
</dbReference>
<reference evidence="2 3" key="1">
    <citation type="submission" date="2020-08" db="EMBL/GenBank/DDBJ databases">
        <title>The Agave Microbiome: Exploring the role of microbial communities in plant adaptations to desert environments.</title>
        <authorList>
            <person name="Partida-Martinez L.P."/>
        </authorList>
    </citation>
    <scope>NUCLEOTIDE SEQUENCE [LARGE SCALE GENOMIC DNA]</scope>
    <source>
        <strain evidence="2 3">AT3.2</strain>
    </source>
</reference>
<sequence length="179" mass="19989">MKMPVAGIDGVARVAILGAESSGKSTLSEALARRYSTVWVPEYLREFVDVHARVPREEDQFGIARTQLAREDAAAHVAQRYLFCDTTALMTALYSRVYWDRVDAQLAQLAARHAYAITLVTAPDGPWEPDGLQRESEEVRQMVHRLLLETLDARGIAYTLLAGDLPQRLRQVEQLLGAP</sequence>
<feature type="domain" description="NadR/Ttd14 AAA" evidence="1">
    <location>
        <begin position="13"/>
        <end position="168"/>
    </location>
</feature>
<dbReference type="AlphaFoldDB" id="A0A7X0CGI1"/>
<dbReference type="InterPro" id="IPR027417">
    <property type="entry name" value="P-loop_NTPase"/>
</dbReference>
<dbReference type="InterPro" id="IPR038727">
    <property type="entry name" value="NadR/Ttd14_AAA_dom"/>
</dbReference>
<dbReference type="PANTHER" id="PTHR37512:SF1">
    <property type="entry name" value="NADR_TTD14 AAA DOMAIN-CONTAINING PROTEIN"/>
    <property type="match status" value="1"/>
</dbReference>
<dbReference type="Pfam" id="PF13521">
    <property type="entry name" value="AAA_28"/>
    <property type="match status" value="1"/>
</dbReference>
<evidence type="ECO:0000313" key="3">
    <source>
        <dbReference type="Proteomes" id="UP000540787"/>
    </source>
</evidence>
<dbReference type="SUPFAM" id="SSF52540">
    <property type="entry name" value="P-loop containing nucleoside triphosphate hydrolases"/>
    <property type="match status" value="1"/>
</dbReference>
<keyword evidence="3" id="KW-1185">Reference proteome</keyword>
<keyword evidence="2" id="KW-0548">Nucleotidyltransferase</keyword>
<protein>
    <submittedName>
        <fullName evidence="2">NadR type nicotinamide-nucleotide adenylyltransferase</fullName>
    </submittedName>
</protein>
<accession>A0A7X0CGI1</accession>
<gene>
    <name evidence="2" type="ORF">HD842_004523</name>
</gene>
<keyword evidence="2" id="KW-0808">Transferase</keyword>
<dbReference type="GO" id="GO:0016779">
    <property type="term" value="F:nucleotidyltransferase activity"/>
    <property type="evidence" value="ECO:0007669"/>
    <property type="project" value="UniProtKB-KW"/>
</dbReference>
<organism evidence="2 3">
    <name type="scientific">Massilia aurea</name>
    <dbReference type="NCBI Taxonomy" id="373040"/>
    <lineage>
        <taxon>Bacteria</taxon>
        <taxon>Pseudomonadati</taxon>
        <taxon>Pseudomonadota</taxon>
        <taxon>Betaproteobacteria</taxon>
        <taxon>Burkholderiales</taxon>
        <taxon>Oxalobacteraceae</taxon>
        <taxon>Telluria group</taxon>
        <taxon>Massilia</taxon>
    </lineage>
</organism>
<comment type="caution">
    <text evidence="2">The sequence shown here is derived from an EMBL/GenBank/DDBJ whole genome shotgun (WGS) entry which is preliminary data.</text>
</comment>
<proteinExistence type="predicted"/>
<dbReference type="EMBL" id="JACHBX010000006">
    <property type="protein sequence ID" value="MBB6136345.1"/>
    <property type="molecule type" value="Genomic_DNA"/>
</dbReference>
<dbReference type="PANTHER" id="PTHR37512">
    <property type="entry name" value="TRIFUNCTIONAL NAD BIOSYNTHESIS/REGULATOR PROTEIN NADR"/>
    <property type="match status" value="1"/>
</dbReference>